<feature type="transmembrane region" description="Helical" evidence="6">
    <location>
        <begin position="176"/>
        <end position="195"/>
    </location>
</feature>
<dbReference type="HOGENOM" id="CLU_033863_4_0_0"/>
<feature type="transmembrane region" description="Helical" evidence="6">
    <location>
        <begin position="207"/>
        <end position="228"/>
    </location>
</feature>
<dbReference type="InterPro" id="IPR037185">
    <property type="entry name" value="EmrE-like"/>
</dbReference>
<dbReference type="InterPro" id="IPR050638">
    <property type="entry name" value="AA-Vitamin_Transporters"/>
</dbReference>
<evidence type="ECO:0000256" key="5">
    <source>
        <dbReference type="ARBA" id="ARBA00023136"/>
    </source>
</evidence>
<feature type="transmembrane region" description="Helical" evidence="6">
    <location>
        <begin position="144"/>
        <end position="164"/>
    </location>
</feature>
<dbReference type="GO" id="GO:0005886">
    <property type="term" value="C:plasma membrane"/>
    <property type="evidence" value="ECO:0007669"/>
    <property type="project" value="UniProtKB-SubCell"/>
</dbReference>
<evidence type="ECO:0000259" key="7">
    <source>
        <dbReference type="Pfam" id="PF00892"/>
    </source>
</evidence>
<feature type="transmembrane region" description="Helical" evidence="6">
    <location>
        <begin position="263"/>
        <end position="282"/>
    </location>
</feature>
<dbReference type="KEGG" id="fno:Fnod_1239"/>
<feature type="transmembrane region" description="Helical" evidence="6">
    <location>
        <begin position="5"/>
        <end position="23"/>
    </location>
</feature>
<dbReference type="PANTHER" id="PTHR32322">
    <property type="entry name" value="INNER MEMBRANE TRANSPORTER"/>
    <property type="match status" value="1"/>
</dbReference>
<dbReference type="STRING" id="381764.Fnod_1239"/>
<protein>
    <recommendedName>
        <fullName evidence="7">EamA domain-containing protein</fullName>
    </recommendedName>
</protein>
<proteinExistence type="predicted"/>
<dbReference type="PANTHER" id="PTHR32322:SF18">
    <property type="entry name" value="S-ADENOSYLMETHIONINE_S-ADENOSYLHOMOCYSTEINE TRANSPORTER"/>
    <property type="match status" value="1"/>
</dbReference>
<evidence type="ECO:0000313" key="9">
    <source>
        <dbReference type="Proteomes" id="UP000002415"/>
    </source>
</evidence>
<keyword evidence="4 6" id="KW-1133">Transmembrane helix</keyword>
<reference evidence="8 9" key="1">
    <citation type="submission" date="2007-07" db="EMBL/GenBank/DDBJ databases">
        <title>Complete sequence of Fervidobacterium nodosum Rt17-B1.</title>
        <authorList>
            <consortium name="US DOE Joint Genome Institute"/>
            <person name="Copeland A."/>
            <person name="Lucas S."/>
            <person name="Lapidus A."/>
            <person name="Barry K."/>
            <person name="Glavina del Rio T."/>
            <person name="Dalin E."/>
            <person name="Tice H."/>
            <person name="Pitluck S."/>
            <person name="Saunders E."/>
            <person name="Brettin T."/>
            <person name="Bruce D."/>
            <person name="Detter J.C."/>
            <person name="Han C."/>
            <person name="Schmutz J."/>
            <person name="Larimer F."/>
            <person name="Land M."/>
            <person name="Hauser L."/>
            <person name="Kyrpides N."/>
            <person name="Mikhailova N."/>
            <person name="Nelson K."/>
            <person name="Gogarten J.P."/>
            <person name="Noll K."/>
            <person name="Richardson P."/>
        </authorList>
    </citation>
    <scope>NUCLEOTIDE SEQUENCE [LARGE SCALE GENOMIC DNA]</scope>
    <source>
        <strain evidence="9">ATCC 35602 / DSM 5306 / Rt17-B1</strain>
    </source>
</reference>
<accession>A7HMF3</accession>
<dbReference type="eggNOG" id="COG0697">
    <property type="taxonomic scope" value="Bacteria"/>
</dbReference>
<dbReference type="OrthoDB" id="37139at2"/>
<organism evidence="8 9">
    <name type="scientific">Fervidobacterium nodosum (strain ATCC 35602 / DSM 5306 / Rt17-B1)</name>
    <dbReference type="NCBI Taxonomy" id="381764"/>
    <lineage>
        <taxon>Bacteria</taxon>
        <taxon>Thermotogati</taxon>
        <taxon>Thermotogota</taxon>
        <taxon>Thermotogae</taxon>
        <taxon>Thermotogales</taxon>
        <taxon>Fervidobacteriaceae</taxon>
        <taxon>Fervidobacterium</taxon>
    </lineage>
</organism>
<feature type="domain" description="EamA" evidence="7">
    <location>
        <begin position="5"/>
        <end position="135"/>
    </location>
</feature>
<dbReference type="AlphaFoldDB" id="A7HMF3"/>
<evidence type="ECO:0000256" key="1">
    <source>
        <dbReference type="ARBA" id="ARBA00004651"/>
    </source>
</evidence>
<feature type="transmembrane region" description="Helical" evidence="6">
    <location>
        <begin position="92"/>
        <end position="112"/>
    </location>
</feature>
<name>A7HMF3_FERNB</name>
<evidence type="ECO:0000256" key="4">
    <source>
        <dbReference type="ARBA" id="ARBA00022989"/>
    </source>
</evidence>
<dbReference type="EMBL" id="CP000771">
    <property type="protein sequence ID" value="ABS61086.1"/>
    <property type="molecule type" value="Genomic_DNA"/>
</dbReference>
<feature type="transmembrane region" description="Helical" evidence="6">
    <location>
        <begin position="63"/>
        <end position="80"/>
    </location>
</feature>
<feature type="domain" description="EamA" evidence="7">
    <location>
        <begin position="146"/>
        <end position="279"/>
    </location>
</feature>
<feature type="transmembrane region" description="Helical" evidence="6">
    <location>
        <begin position="29"/>
        <end position="51"/>
    </location>
</feature>
<feature type="transmembrane region" description="Helical" evidence="6">
    <location>
        <begin position="240"/>
        <end position="257"/>
    </location>
</feature>
<dbReference type="InterPro" id="IPR000620">
    <property type="entry name" value="EamA_dom"/>
</dbReference>
<evidence type="ECO:0000256" key="2">
    <source>
        <dbReference type="ARBA" id="ARBA00022475"/>
    </source>
</evidence>
<reference evidence="8 9" key="2">
    <citation type="journal article" date="2009" name="Proc. Natl. Acad. Sci. U.S.A.">
        <title>On the chimeric nature, thermophilic origin, and phylogenetic placement of the Thermotogales.</title>
        <authorList>
            <person name="Zhaxybayeva O."/>
            <person name="Swithers K.S."/>
            <person name="Lapierre P."/>
            <person name="Fournier G.P."/>
            <person name="Bickhart D.M."/>
            <person name="DeBoy R.T."/>
            <person name="Nelson K.E."/>
            <person name="Nesbo C.L."/>
            <person name="Doolittle W.F."/>
            <person name="Gogarten J.P."/>
            <person name="Noll K.M."/>
        </authorList>
    </citation>
    <scope>NUCLEOTIDE SEQUENCE [LARGE SCALE GENOMIC DNA]</scope>
    <source>
        <strain evidence="9">ATCC 35602 / DSM 5306 / Rt17-B1</strain>
    </source>
</reference>
<comment type="subcellular location">
    <subcellularLocation>
        <location evidence="1">Cell membrane</location>
        <topology evidence="1">Multi-pass membrane protein</topology>
    </subcellularLocation>
</comment>
<keyword evidence="5 6" id="KW-0472">Membrane</keyword>
<dbReference type="Proteomes" id="UP000002415">
    <property type="component" value="Chromosome"/>
</dbReference>
<dbReference type="SUPFAM" id="SSF103481">
    <property type="entry name" value="Multidrug resistance efflux transporter EmrE"/>
    <property type="match status" value="2"/>
</dbReference>
<keyword evidence="2" id="KW-1003">Cell membrane</keyword>
<feature type="transmembrane region" description="Helical" evidence="6">
    <location>
        <begin position="119"/>
        <end position="138"/>
    </location>
</feature>
<evidence type="ECO:0000313" key="8">
    <source>
        <dbReference type="EMBL" id="ABS61086.1"/>
    </source>
</evidence>
<keyword evidence="3 6" id="KW-0812">Transmembrane</keyword>
<evidence type="ECO:0000256" key="6">
    <source>
        <dbReference type="SAM" id="Phobius"/>
    </source>
</evidence>
<evidence type="ECO:0000256" key="3">
    <source>
        <dbReference type="ARBA" id="ARBA00022692"/>
    </source>
</evidence>
<dbReference type="RefSeq" id="WP_011994396.1">
    <property type="nucleotide sequence ID" value="NC_009718.1"/>
</dbReference>
<dbReference type="Pfam" id="PF00892">
    <property type="entry name" value="EamA"/>
    <property type="match status" value="2"/>
</dbReference>
<sequence length="295" mass="33246">MDIRVILSGLAMSFIFGLSFLFTKNALDYVPVYTFLSYRFFVATVAMLVLISSRIVKLEKKPYWKLWKVAIFQPVLYFIFETNGLKFAASSEAGMLIAMIPIVIVILSPFLLKEKIKWFQIVFAFMSFIGVVLIIGYGEKMSGSLFGKLLILGAVFSAAFYNIFSRKLSKQFKPEEITFFMMVTGFLFFTSLSIFTRQFTLNFAKPVIISALYLGILSSTVAFFLVNFMVSKVSPTISSLFSNLTTIVSVLAGSIIRNEVIRPLQILGMVMILVALFGNSFLSTKMKVQESKLVR</sequence>
<keyword evidence="9" id="KW-1185">Reference proteome</keyword>
<gene>
    <name evidence="8" type="ordered locus">Fnod_1239</name>
</gene>